<keyword evidence="5" id="KW-0812">Transmembrane</keyword>
<evidence type="ECO:0000259" key="6">
    <source>
        <dbReference type="Pfam" id="PF01343"/>
    </source>
</evidence>
<dbReference type="InterPro" id="IPR047272">
    <property type="entry name" value="S49_SppA_C"/>
</dbReference>
<keyword evidence="2" id="KW-0645">Protease</keyword>
<dbReference type="CDD" id="cd07023">
    <property type="entry name" value="S49_Sppa_N_C"/>
    <property type="match status" value="1"/>
</dbReference>
<dbReference type="GO" id="GO:0008236">
    <property type="term" value="F:serine-type peptidase activity"/>
    <property type="evidence" value="ECO:0007669"/>
    <property type="project" value="UniProtKB-KW"/>
</dbReference>
<evidence type="ECO:0000256" key="3">
    <source>
        <dbReference type="ARBA" id="ARBA00022801"/>
    </source>
</evidence>
<protein>
    <submittedName>
        <fullName evidence="7">Signal peptide peptidase SppA</fullName>
    </submittedName>
</protein>
<evidence type="ECO:0000313" key="8">
    <source>
        <dbReference type="Proteomes" id="UP000295244"/>
    </source>
</evidence>
<feature type="transmembrane region" description="Helical" evidence="5">
    <location>
        <begin position="12"/>
        <end position="38"/>
    </location>
</feature>
<accession>A0A4R1BQW7</accession>
<keyword evidence="8" id="KW-1185">Reference proteome</keyword>
<keyword evidence="4" id="KW-0720">Serine protease</keyword>
<feature type="domain" description="Peptidase S49" evidence="6">
    <location>
        <begin position="135"/>
        <end position="284"/>
    </location>
</feature>
<dbReference type="GO" id="GO:0006508">
    <property type="term" value="P:proteolysis"/>
    <property type="evidence" value="ECO:0007669"/>
    <property type="project" value="UniProtKB-KW"/>
</dbReference>
<evidence type="ECO:0000313" key="7">
    <source>
        <dbReference type="EMBL" id="TCJ19687.1"/>
    </source>
</evidence>
<dbReference type="AlphaFoldDB" id="A0A4R1BQW7"/>
<dbReference type="InterPro" id="IPR004635">
    <property type="entry name" value="Pept_S49_SppA"/>
</dbReference>
<gene>
    <name evidence="7" type="primary">sppA</name>
    <name evidence="7" type="ORF">E0L93_04060</name>
</gene>
<dbReference type="SUPFAM" id="SSF52096">
    <property type="entry name" value="ClpP/crotonase"/>
    <property type="match status" value="1"/>
</dbReference>
<dbReference type="PANTHER" id="PTHR42987:SF7">
    <property type="entry name" value="SIGNAL PEPTIDE PEPTIDASE SPPA-RELATED"/>
    <property type="match status" value="1"/>
</dbReference>
<evidence type="ECO:0000256" key="5">
    <source>
        <dbReference type="SAM" id="Phobius"/>
    </source>
</evidence>
<evidence type="ECO:0000256" key="1">
    <source>
        <dbReference type="ARBA" id="ARBA00008683"/>
    </source>
</evidence>
<evidence type="ECO:0000256" key="2">
    <source>
        <dbReference type="ARBA" id="ARBA00022670"/>
    </source>
</evidence>
<dbReference type="Proteomes" id="UP000295244">
    <property type="component" value="Unassembled WGS sequence"/>
</dbReference>
<name>A0A4R1BQW7_9ACTN</name>
<keyword evidence="3" id="KW-0378">Hydrolase</keyword>
<keyword evidence="5" id="KW-1133">Transmembrane helix</keyword>
<dbReference type="PANTHER" id="PTHR42987">
    <property type="entry name" value="PEPTIDASE S49"/>
    <property type="match status" value="1"/>
</dbReference>
<dbReference type="Gene3D" id="3.90.226.10">
    <property type="entry name" value="2-enoyl-CoA Hydratase, Chain A, domain 1"/>
    <property type="match status" value="2"/>
</dbReference>
<dbReference type="OrthoDB" id="9764363at2"/>
<dbReference type="InterPro" id="IPR029045">
    <property type="entry name" value="ClpP/crotonase-like_dom_sf"/>
</dbReference>
<dbReference type="RefSeq" id="WP_132688844.1">
    <property type="nucleotide sequence ID" value="NZ_SKBU01000007.1"/>
</dbReference>
<comment type="similarity">
    <text evidence="1">Belongs to the peptidase S49 family.</text>
</comment>
<dbReference type="EMBL" id="SKBU01000007">
    <property type="protein sequence ID" value="TCJ19687.1"/>
    <property type="molecule type" value="Genomic_DNA"/>
</dbReference>
<reference evidence="7 8" key="1">
    <citation type="submission" date="2019-03" db="EMBL/GenBank/DDBJ databases">
        <title>Whole genome sequence of a novel Rubrobacter taiwanensis strain, isolated from Yellowstone National Park.</title>
        <authorList>
            <person name="Freed S."/>
            <person name="Ramaley R.F."/>
            <person name="Kyndt J.A."/>
        </authorList>
    </citation>
    <scope>NUCLEOTIDE SEQUENCE [LARGE SCALE GENOMIC DNA]</scope>
    <source>
        <strain evidence="7 8">Yellowstone</strain>
    </source>
</reference>
<evidence type="ECO:0000256" key="4">
    <source>
        <dbReference type="ARBA" id="ARBA00022825"/>
    </source>
</evidence>
<proteinExistence type="inferred from homology"/>
<comment type="caution">
    <text evidence="7">The sequence shown here is derived from an EMBL/GenBank/DDBJ whole genome shotgun (WGS) entry which is preliminary data.</text>
</comment>
<dbReference type="NCBIfam" id="TIGR00706">
    <property type="entry name" value="SppA_dom"/>
    <property type="match status" value="1"/>
</dbReference>
<dbReference type="Pfam" id="PF01343">
    <property type="entry name" value="Peptidase_S49"/>
    <property type="match status" value="1"/>
</dbReference>
<organism evidence="7 8">
    <name type="scientific">Rubrobacter taiwanensis</name>
    <dbReference type="NCBI Taxonomy" id="185139"/>
    <lineage>
        <taxon>Bacteria</taxon>
        <taxon>Bacillati</taxon>
        <taxon>Actinomycetota</taxon>
        <taxon>Rubrobacteria</taxon>
        <taxon>Rubrobacterales</taxon>
        <taxon>Rubrobacteraceae</taxon>
        <taxon>Rubrobacter</taxon>
    </lineage>
</organism>
<dbReference type="InterPro" id="IPR002142">
    <property type="entry name" value="Peptidase_S49"/>
</dbReference>
<sequence length="341" mass="36679">MEEAPRRRSRTWLWILLTAGALVLLTVIVAVAVVALAGRPAPGEAAASRITWDERYVMGEGPEKIAVLPVTGVIGLQAEGLFAQAGATPETLRSQLEQAARDTGVQAVILEVESPGGGVVASDEMHQAILDFRERTEKPVVVSMGSTAASGGYYISTAADRIVANPTTLTGSIGVIFRSVNYAEAADRLGIEEVVVQSGEFKNMASPFDELTPEEREILQSFIDEAYDRFVGVIVEGRDLPEERVRELADGRIYSGQQAEQLGLVDGLGNLEDAAATARELAGVDEATVVRYEQRPGFLDLLMARLAPPEPEILTILRAAGFDPTPELQYLYRPGAYAPGR</sequence>
<keyword evidence="5" id="KW-0472">Membrane</keyword>